<feature type="disulfide bond" evidence="1">
    <location>
        <begin position="153"/>
        <end position="213"/>
    </location>
</feature>
<dbReference type="Pfam" id="PF00314">
    <property type="entry name" value="Thaumatin"/>
    <property type="match status" value="1"/>
</dbReference>
<accession>A0AAP0NG18</accession>
<dbReference type="SMART" id="SM00205">
    <property type="entry name" value="THN"/>
    <property type="match status" value="1"/>
</dbReference>
<dbReference type="Proteomes" id="UP001415857">
    <property type="component" value="Unassembled WGS sequence"/>
</dbReference>
<feature type="disulfide bond" evidence="1">
    <location>
        <begin position="191"/>
        <end position="200"/>
    </location>
</feature>
<dbReference type="Gene3D" id="2.60.110.10">
    <property type="entry name" value="Thaumatin"/>
    <property type="match status" value="1"/>
</dbReference>
<feature type="disulfide bond" evidence="1">
    <location>
        <begin position="89"/>
        <end position="96"/>
    </location>
</feature>
<feature type="disulfide bond" evidence="1">
    <location>
        <begin position="31"/>
        <end position="241"/>
    </location>
</feature>
<proteinExistence type="predicted"/>
<evidence type="ECO:0008006" key="5">
    <source>
        <dbReference type="Google" id="ProtNLM"/>
    </source>
</evidence>
<sequence length="243" mass="26411">MATRVFFYFLLLSLVITGGYSETTFNYVNQCTDPVWTAASPSIEDAMPEKDPGNLYIFYTPDVWTGSIWARTKCTTNASFYFSCETGDCGTGEEDCQGPPPTYPVTLLNFDINQAVVTYEVSLNRGYNNLPVRIQPVGGSLLDGSGPCPVVDCIQDLSNVCPASLVAKNKDGWQVGCFSACDGLKDPKFCCTGAFSGPACQPNQYSQSFKQLCGLAHTYPTDNNPPIYKCNGATAYNITFCPI</sequence>
<reference evidence="3 4" key="1">
    <citation type="journal article" date="2024" name="Plant J.">
        <title>Genome sequences and population genomics reveal climatic adaptation and genomic divergence between two closely related sweetgum species.</title>
        <authorList>
            <person name="Xu W.Q."/>
            <person name="Ren C.Q."/>
            <person name="Zhang X.Y."/>
            <person name="Comes H.P."/>
            <person name="Liu X.H."/>
            <person name="Li Y.G."/>
            <person name="Kettle C.J."/>
            <person name="Jalonen R."/>
            <person name="Gaisberger H."/>
            <person name="Ma Y.Z."/>
            <person name="Qiu Y.X."/>
        </authorList>
    </citation>
    <scope>NUCLEOTIDE SEQUENCE [LARGE SCALE GENOMIC DNA]</scope>
    <source>
        <strain evidence="3">Hangzhou</strain>
    </source>
</reference>
<organism evidence="3 4">
    <name type="scientific">Liquidambar formosana</name>
    <name type="common">Formosan gum</name>
    <dbReference type="NCBI Taxonomy" id="63359"/>
    <lineage>
        <taxon>Eukaryota</taxon>
        <taxon>Viridiplantae</taxon>
        <taxon>Streptophyta</taxon>
        <taxon>Embryophyta</taxon>
        <taxon>Tracheophyta</taxon>
        <taxon>Spermatophyta</taxon>
        <taxon>Magnoliopsida</taxon>
        <taxon>eudicotyledons</taxon>
        <taxon>Gunneridae</taxon>
        <taxon>Pentapetalae</taxon>
        <taxon>Saxifragales</taxon>
        <taxon>Altingiaceae</taxon>
        <taxon>Liquidambar</taxon>
    </lineage>
</organism>
<comment type="caution">
    <text evidence="3">The sequence shown here is derived from an EMBL/GenBank/DDBJ whole genome shotgun (WGS) entry which is preliminary data.</text>
</comment>
<dbReference type="AlphaFoldDB" id="A0AAP0NG18"/>
<gene>
    <name evidence="3" type="ORF">L1049_003018</name>
</gene>
<evidence type="ECO:0000313" key="4">
    <source>
        <dbReference type="Proteomes" id="UP001415857"/>
    </source>
</evidence>
<feature type="disulfide bond" evidence="1">
    <location>
        <begin position="74"/>
        <end position="84"/>
    </location>
</feature>
<feature type="signal peptide" evidence="2">
    <location>
        <begin position="1"/>
        <end position="21"/>
    </location>
</feature>
<dbReference type="EMBL" id="JBBPBK010000013">
    <property type="protein sequence ID" value="KAK9272642.1"/>
    <property type="molecule type" value="Genomic_DNA"/>
</dbReference>
<dbReference type="PANTHER" id="PTHR31048">
    <property type="entry name" value="OS03G0233200 PROTEIN"/>
    <property type="match status" value="1"/>
</dbReference>
<feature type="chain" id="PRO_5042816107" description="Thaumatin-like protein" evidence="2">
    <location>
        <begin position="22"/>
        <end position="243"/>
    </location>
</feature>
<dbReference type="SUPFAM" id="SSF49870">
    <property type="entry name" value="Osmotin, thaumatin-like protein"/>
    <property type="match status" value="1"/>
</dbReference>
<protein>
    <recommendedName>
        <fullName evidence="5">Thaumatin-like protein</fullName>
    </recommendedName>
</protein>
<keyword evidence="4" id="KW-1185">Reference proteome</keyword>
<dbReference type="InterPro" id="IPR001938">
    <property type="entry name" value="Thaumatin"/>
</dbReference>
<evidence type="ECO:0000313" key="3">
    <source>
        <dbReference type="EMBL" id="KAK9272642.1"/>
    </source>
</evidence>
<keyword evidence="1" id="KW-1015">Disulfide bond</keyword>
<dbReference type="PIRSF" id="PIRSF002703">
    <property type="entry name" value="Thaumatin"/>
    <property type="match status" value="1"/>
</dbReference>
<evidence type="ECO:0000256" key="2">
    <source>
        <dbReference type="SAM" id="SignalP"/>
    </source>
</evidence>
<dbReference type="InterPro" id="IPR037176">
    <property type="entry name" value="Osmotin/thaumatin-like_sf"/>
</dbReference>
<evidence type="ECO:0000256" key="1">
    <source>
        <dbReference type="PIRSR" id="PIRSR002703-1"/>
    </source>
</evidence>
<keyword evidence="2" id="KW-0732">Signal</keyword>
<name>A0AAP0NG18_LIQFO</name>
<feature type="disulfide bond" evidence="1">
    <location>
        <begin position="161"/>
        <end position="177"/>
    </location>
</feature>
<feature type="disulfide bond" evidence="1">
    <location>
        <begin position="148"/>
        <end position="230"/>
    </location>
</feature>
<dbReference type="PROSITE" id="PS51367">
    <property type="entry name" value="THAUMATIN_2"/>
    <property type="match status" value="1"/>
</dbReference>
<feature type="disulfide bond" evidence="1">
    <location>
        <begin position="181"/>
        <end position="190"/>
    </location>
</feature>